<dbReference type="PROSITE" id="PS51029">
    <property type="entry name" value="MADF"/>
    <property type="match status" value="1"/>
</dbReference>
<evidence type="ECO:0000313" key="4">
    <source>
        <dbReference type="EMBL" id="KAI1699774.1"/>
    </source>
</evidence>
<gene>
    <name evidence="4" type="ORF">DdX_17120</name>
</gene>
<evidence type="ECO:0000256" key="1">
    <source>
        <dbReference type="SAM" id="Coils"/>
    </source>
</evidence>
<dbReference type="GO" id="GO:0005634">
    <property type="term" value="C:nucleus"/>
    <property type="evidence" value="ECO:0007669"/>
    <property type="project" value="TreeGrafter"/>
</dbReference>
<dbReference type="PANTHER" id="PTHR12243:SF69">
    <property type="entry name" value="SI:CH73-59F11.3"/>
    <property type="match status" value="1"/>
</dbReference>
<reference evidence="4" key="1">
    <citation type="submission" date="2022-01" db="EMBL/GenBank/DDBJ databases">
        <title>Genome Sequence Resource for Two Populations of Ditylenchus destructor, the Migratory Endoparasitic Phytonematode.</title>
        <authorList>
            <person name="Zhang H."/>
            <person name="Lin R."/>
            <person name="Xie B."/>
        </authorList>
    </citation>
    <scope>NUCLEOTIDE SEQUENCE</scope>
    <source>
        <strain evidence="4">BazhouSP</strain>
    </source>
</reference>
<accession>A0AAD4QW32</accession>
<feature type="region of interest" description="Disordered" evidence="2">
    <location>
        <begin position="108"/>
        <end position="147"/>
    </location>
</feature>
<feature type="domain" description="MADF" evidence="3">
    <location>
        <begin position="24"/>
        <end position="109"/>
    </location>
</feature>
<protein>
    <submittedName>
        <fullName evidence="4">Alcohol dehydrogenase transcription factor myb/SANT-like domain-containing protein</fullName>
    </submittedName>
</protein>
<dbReference type="Pfam" id="PF10545">
    <property type="entry name" value="MADF_DNA_bdg"/>
    <property type="match status" value="1"/>
</dbReference>
<sequence length="238" mass="27026">MPSNSEFLSQEVSREATAKQLTPALIESVKSRPMLWDRNDKDYKKAARKTAVWELVANESGFKDGPAAMAKWNYLRGEYGKQKKKLPGGSDDITWRFFNSMQFLDATSEEPASDAPDSVISPIPVQDAASTSERTARMNKRKLVSSDAPERFSPIPIQDVASTSETTFMIAKRKLDPEFENETIETQIKQEKLRNLRLSNRLLELQIIEKERELGVSRQAEKGIQCDEWTTLIGQILR</sequence>
<evidence type="ECO:0000259" key="3">
    <source>
        <dbReference type="PROSITE" id="PS51029"/>
    </source>
</evidence>
<keyword evidence="1" id="KW-0175">Coiled coil</keyword>
<dbReference type="InterPro" id="IPR006578">
    <property type="entry name" value="MADF-dom"/>
</dbReference>
<proteinExistence type="predicted"/>
<dbReference type="PANTHER" id="PTHR12243">
    <property type="entry name" value="MADF DOMAIN TRANSCRIPTION FACTOR"/>
    <property type="match status" value="1"/>
</dbReference>
<dbReference type="AlphaFoldDB" id="A0AAD4QW32"/>
<name>A0AAD4QW32_9BILA</name>
<dbReference type="InterPro" id="IPR039353">
    <property type="entry name" value="TF_Adf1"/>
</dbReference>
<evidence type="ECO:0000256" key="2">
    <source>
        <dbReference type="SAM" id="MobiDB-lite"/>
    </source>
</evidence>
<comment type="caution">
    <text evidence="4">The sequence shown here is derived from an EMBL/GenBank/DDBJ whole genome shotgun (WGS) entry which is preliminary data.</text>
</comment>
<dbReference type="SMART" id="SM00595">
    <property type="entry name" value="MADF"/>
    <property type="match status" value="1"/>
</dbReference>
<keyword evidence="5" id="KW-1185">Reference proteome</keyword>
<dbReference type="GO" id="GO:0005667">
    <property type="term" value="C:transcription regulator complex"/>
    <property type="evidence" value="ECO:0007669"/>
    <property type="project" value="TreeGrafter"/>
</dbReference>
<evidence type="ECO:0000313" key="5">
    <source>
        <dbReference type="Proteomes" id="UP001201812"/>
    </source>
</evidence>
<dbReference type="GO" id="GO:0006357">
    <property type="term" value="P:regulation of transcription by RNA polymerase II"/>
    <property type="evidence" value="ECO:0007669"/>
    <property type="project" value="TreeGrafter"/>
</dbReference>
<dbReference type="Proteomes" id="UP001201812">
    <property type="component" value="Unassembled WGS sequence"/>
</dbReference>
<dbReference type="EMBL" id="JAKKPZ010000167">
    <property type="protein sequence ID" value="KAI1699774.1"/>
    <property type="molecule type" value="Genomic_DNA"/>
</dbReference>
<organism evidence="4 5">
    <name type="scientific">Ditylenchus destructor</name>
    <dbReference type="NCBI Taxonomy" id="166010"/>
    <lineage>
        <taxon>Eukaryota</taxon>
        <taxon>Metazoa</taxon>
        <taxon>Ecdysozoa</taxon>
        <taxon>Nematoda</taxon>
        <taxon>Chromadorea</taxon>
        <taxon>Rhabditida</taxon>
        <taxon>Tylenchina</taxon>
        <taxon>Tylenchomorpha</taxon>
        <taxon>Sphaerularioidea</taxon>
        <taxon>Anguinidae</taxon>
        <taxon>Anguininae</taxon>
        <taxon>Ditylenchus</taxon>
    </lineage>
</organism>
<feature type="coiled-coil region" evidence="1">
    <location>
        <begin position="181"/>
        <end position="213"/>
    </location>
</feature>